<dbReference type="RefSeq" id="WP_345302210.1">
    <property type="nucleotide sequence ID" value="NZ_BAABJE010000002.1"/>
</dbReference>
<feature type="transmembrane region" description="Helical" evidence="1">
    <location>
        <begin position="166"/>
        <end position="184"/>
    </location>
</feature>
<feature type="transmembrane region" description="Helical" evidence="1">
    <location>
        <begin position="42"/>
        <end position="62"/>
    </location>
</feature>
<keyword evidence="1" id="KW-0472">Membrane</keyword>
<reference evidence="3" key="1">
    <citation type="journal article" date="2019" name="Int. J. Syst. Evol. Microbiol.">
        <title>The Global Catalogue of Microorganisms (GCM) 10K type strain sequencing project: providing services to taxonomists for standard genome sequencing and annotation.</title>
        <authorList>
            <consortium name="The Broad Institute Genomics Platform"/>
            <consortium name="The Broad Institute Genome Sequencing Center for Infectious Disease"/>
            <person name="Wu L."/>
            <person name="Ma J."/>
        </authorList>
    </citation>
    <scope>NUCLEOTIDE SEQUENCE [LARGE SCALE GENOMIC DNA]</scope>
    <source>
        <strain evidence="3">JCM 18204</strain>
    </source>
</reference>
<gene>
    <name evidence="2" type="ORF">GCM10023307_10070</name>
</gene>
<sequence length="225" mass="24998">MELDELKQAWKTLDARLTLQNRIQLEALHERKVGRIRSRLRPLFWGQIIQILFGVWMVLIGVDVWASHRDTLHLLLAGLVVHAYGVATIIAAGVVCAGIARIDHAAPVLELQRRLARLRRAYLLGGMCVGLPWWVMWVPFMMTLAMSATGIDIYAVAQASSPLANWLNIGIAVGVLGLIGTWIFHRWSRHPSRAALGKKLEDGAAGGSLRKAQAELDALKRYGEE</sequence>
<proteinExistence type="predicted"/>
<dbReference type="EMBL" id="BAABJE010000002">
    <property type="protein sequence ID" value="GAA4787063.1"/>
    <property type="molecule type" value="Genomic_DNA"/>
</dbReference>
<keyword evidence="1" id="KW-0812">Transmembrane</keyword>
<feature type="transmembrane region" description="Helical" evidence="1">
    <location>
        <begin position="121"/>
        <end position="146"/>
    </location>
</feature>
<dbReference type="Proteomes" id="UP001499959">
    <property type="component" value="Unassembled WGS sequence"/>
</dbReference>
<evidence type="ECO:0000313" key="2">
    <source>
        <dbReference type="EMBL" id="GAA4787063.1"/>
    </source>
</evidence>
<feature type="transmembrane region" description="Helical" evidence="1">
    <location>
        <begin position="74"/>
        <end position="100"/>
    </location>
</feature>
<accession>A0ABP9AYE9</accession>
<name>A0ABP9AYE9_9GAMM</name>
<evidence type="ECO:0008006" key="4">
    <source>
        <dbReference type="Google" id="ProtNLM"/>
    </source>
</evidence>
<comment type="caution">
    <text evidence="2">The sequence shown here is derived from an EMBL/GenBank/DDBJ whole genome shotgun (WGS) entry which is preliminary data.</text>
</comment>
<protein>
    <recommendedName>
        <fullName evidence="4">Serine/threonine protein kinase</fullName>
    </recommendedName>
</protein>
<evidence type="ECO:0000256" key="1">
    <source>
        <dbReference type="SAM" id="Phobius"/>
    </source>
</evidence>
<keyword evidence="1" id="KW-1133">Transmembrane helix</keyword>
<evidence type="ECO:0000313" key="3">
    <source>
        <dbReference type="Proteomes" id="UP001499959"/>
    </source>
</evidence>
<keyword evidence="3" id="KW-1185">Reference proteome</keyword>
<organism evidence="2 3">
    <name type="scientific">Lysobacter hankyongensis</name>
    <dbReference type="NCBI Taxonomy" id="1176535"/>
    <lineage>
        <taxon>Bacteria</taxon>
        <taxon>Pseudomonadati</taxon>
        <taxon>Pseudomonadota</taxon>
        <taxon>Gammaproteobacteria</taxon>
        <taxon>Lysobacterales</taxon>
        <taxon>Lysobacteraceae</taxon>
        <taxon>Lysobacter</taxon>
    </lineage>
</organism>